<reference evidence="2 3" key="1">
    <citation type="submission" date="2017-07" db="EMBL/GenBank/DDBJ databases">
        <title>Paenibacillus herberti R33 genome sequencing and assembly.</title>
        <authorList>
            <person name="Su W."/>
        </authorList>
    </citation>
    <scope>NUCLEOTIDE SEQUENCE [LARGE SCALE GENOMIC DNA]</scope>
    <source>
        <strain evidence="2 3">R33</strain>
    </source>
</reference>
<dbReference type="EMBL" id="NMUQ01000001">
    <property type="protein sequence ID" value="OXM16568.1"/>
    <property type="molecule type" value="Genomic_DNA"/>
</dbReference>
<keyword evidence="1" id="KW-0812">Transmembrane</keyword>
<gene>
    <name evidence="2" type="ORF">CGZ75_07865</name>
</gene>
<sequence>MNHSIEISKERSLGIVLVLFILLVITLSIFSIPPTELGGQLELGIAATRRFRVVNETRIYTLMAIRSSGDFESPGPPIPFEIPPRGGDHNFEVEVTGDASIEFRVEEHTSEGGYFVRGFVEVGMRTDLFARRSVSVTLLNHPPVTYQVTDSSSVITFR</sequence>
<keyword evidence="1" id="KW-0472">Membrane</keyword>
<dbReference type="Proteomes" id="UP000215145">
    <property type="component" value="Unassembled WGS sequence"/>
</dbReference>
<dbReference type="AlphaFoldDB" id="A0A229P373"/>
<protein>
    <submittedName>
        <fullName evidence="2">Uncharacterized protein</fullName>
    </submittedName>
</protein>
<accession>A0A229P373</accession>
<evidence type="ECO:0000313" key="2">
    <source>
        <dbReference type="EMBL" id="OXM16568.1"/>
    </source>
</evidence>
<keyword evidence="1" id="KW-1133">Transmembrane helix</keyword>
<dbReference type="RefSeq" id="WP_089523652.1">
    <property type="nucleotide sequence ID" value="NZ_NMUQ01000001.1"/>
</dbReference>
<evidence type="ECO:0000313" key="3">
    <source>
        <dbReference type="Proteomes" id="UP000215145"/>
    </source>
</evidence>
<organism evidence="2 3">
    <name type="scientific">Paenibacillus herberti</name>
    <dbReference type="NCBI Taxonomy" id="1619309"/>
    <lineage>
        <taxon>Bacteria</taxon>
        <taxon>Bacillati</taxon>
        <taxon>Bacillota</taxon>
        <taxon>Bacilli</taxon>
        <taxon>Bacillales</taxon>
        <taxon>Paenibacillaceae</taxon>
        <taxon>Paenibacillus</taxon>
    </lineage>
</organism>
<feature type="transmembrane region" description="Helical" evidence="1">
    <location>
        <begin position="12"/>
        <end position="32"/>
    </location>
</feature>
<proteinExistence type="predicted"/>
<keyword evidence="3" id="KW-1185">Reference proteome</keyword>
<evidence type="ECO:0000256" key="1">
    <source>
        <dbReference type="SAM" id="Phobius"/>
    </source>
</evidence>
<comment type="caution">
    <text evidence="2">The sequence shown here is derived from an EMBL/GenBank/DDBJ whole genome shotgun (WGS) entry which is preliminary data.</text>
</comment>
<name>A0A229P373_9BACL</name>